<dbReference type="AlphaFoldDB" id="A0A2D0N2Q0"/>
<proteinExistence type="predicted"/>
<sequence>MKSEEKVDAILESMREEVQQFLEEESQITSSTEYEERVIELSRKFARGLISKSQGQLPKSRNSKKVLTSLGRVELRKDHTLSKGTLKFGISERIRGLLCLLGQSVVYEEASELFATMLGIDVCTPPIQRVCTHYGKAIDPLVKANCKAVIPPRLESGKGQDKMYVM</sequence>
<dbReference type="RefSeq" id="WP_099153914.1">
    <property type="nucleotide sequence ID" value="NZ_PDUD01000037.1"/>
</dbReference>
<keyword evidence="2" id="KW-1185">Reference proteome</keyword>
<accession>A0A2D0N2Q0</accession>
<name>A0A2D0N2Q0_FLAN2</name>
<gene>
    <name evidence="1" type="ORF">CRP01_30805</name>
</gene>
<comment type="caution">
    <text evidence="1">The sequence shown here is derived from an EMBL/GenBank/DDBJ whole genome shotgun (WGS) entry which is preliminary data.</text>
</comment>
<evidence type="ECO:0000313" key="2">
    <source>
        <dbReference type="Proteomes" id="UP000223913"/>
    </source>
</evidence>
<protein>
    <submittedName>
        <fullName evidence="1">Uncharacterized protein</fullName>
    </submittedName>
</protein>
<dbReference type="Proteomes" id="UP000223913">
    <property type="component" value="Unassembled WGS sequence"/>
</dbReference>
<organism evidence="1 2">
    <name type="scientific">Flavilitoribacter nigricans (strain ATCC 23147 / DSM 23189 / NBRC 102662 / NCIMB 1420 / SS-2)</name>
    <name type="common">Lewinella nigricans</name>
    <dbReference type="NCBI Taxonomy" id="1122177"/>
    <lineage>
        <taxon>Bacteria</taxon>
        <taxon>Pseudomonadati</taxon>
        <taxon>Bacteroidota</taxon>
        <taxon>Saprospiria</taxon>
        <taxon>Saprospirales</taxon>
        <taxon>Lewinellaceae</taxon>
        <taxon>Flavilitoribacter</taxon>
    </lineage>
</organism>
<dbReference type="EMBL" id="PDUD01000037">
    <property type="protein sequence ID" value="PHN02775.1"/>
    <property type="molecule type" value="Genomic_DNA"/>
</dbReference>
<dbReference type="OrthoDB" id="1515052at2"/>
<reference evidence="1 2" key="1">
    <citation type="submission" date="2017-10" db="EMBL/GenBank/DDBJ databases">
        <title>The draft genome sequence of Lewinella nigricans NBRC 102662.</title>
        <authorList>
            <person name="Wang K."/>
        </authorList>
    </citation>
    <scope>NUCLEOTIDE SEQUENCE [LARGE SCALE GENOMIC DNA]</scope>
    <source>
        <strain evidence="1 2">NBRC 102662</strain>
    </source>
</reference>
<evidence type="ECO:0000313" key="1">
    <source>
        <dbReference type="EMBL" id="PHN02775.1"/>
    </source>
</evidence>